<accession>A0A7X6LBB8</accession>
<sequence>MAASFASGQAEQPPLGQDRGNQFVVDDHLALGQQGGFDPAFAVGSAGLGMNPGYLIGDHDPANRSGGQRLPPLPQKGGSVHSSDSAGRPPGMSECDQPFDDRDPPFGDTTACASNNSRRRE</sequence>
<evidence type="ECO:0000313" key="2">
    <source>
        <dbReference type="EMBL" id="NKY31317.1"/>
    </source>
</evidence>
<gene>
    <name evidence="2" type="ORF">HGB38_34740</name>
</gene>
<dbReference type="EMBL" id="JAAXOS010000030">
    <property type="protein sequence ID" value="NKY31317.1"/>
    <property type="molecule type" value="Genomic_DNA"/>
</dbReference>
<keyword evidence="3" id="KW-1185">Reference proteome</keyword>
<protein>
    <submittedName>
        <fullName evidence="2">Uncharacterized protein</fullName>
    </submittedName>
</protein>
<comment type="caution">
    <text evidence="2">The sequence shown here is derived from an EMBL/GenBank/DDBJ whole genome shotgun (WGS) entry which is preliminary data.</text>
</comment>
<dbReference type="AlphaFoldDB" id="A0A7X6LBB8"/>
<organism evidence="2 3">
    <name type="scientific">Nocardia gamkensis</name>
    <dbReference type="NCBI Taxonomy" id="352869"/>
    <lineage>
        <taxon>Bacteria</taxon>
        <taxon>Bacillati</taxon>
        <taxon>Actinomycetota</taxon>
        <taxon>Actinomycetes</taxon>
        <taxon>Mycobacteriales</taxon>
        <taxon>Nocardiaceae</taxon>
        <taxon>Nocardia</taxon>
    </lineage>
</organism>
<feature type="compositionally biased region" description="Polar residues" evidence="1">
    <location>
        <begin position="111"/>
        <end position="121"/>
    </location>
</feature>
<dbReference type="RefSeq" id="WP_168434271.1">
    <property type="nucleotide sequence ID" value="NZ_JAAXOS010000030.1"/>
</dbReference>
<feature type="compositionally biased region" description="Polar residues" evidence="1">
    <location>
        <begin position="1"/>
        <end position="10"/>
    </location>
</feature>
<dbReference type="Proteomes" id="UP000540698">
    <property type="component" value="Unassembled WGS sequence"/>
</dbReference>
<evidence type="ECO:0000313" key="3">
    <source>
        <dbReference type="Proteomes" id="UP000540698"/>
    </source>
</evidence>
<name>A0A7X6LBB8_9NOCA</name>
<evidence type="ECO:0000256" key="1">
    <source>
        <dbReference type="SAM" id="MobiDB-lite"/>
    </source>
</evidence>
<feature type="region of interest" description="Disordered" evidence="1">
    <location>
        <begin position="1"/>
        <end position="121"/>
    </location>
</feature>
<reference evidence="2 3" key="1">
    <citation type="submission" date="2020-04" db="EMBL/GenBank/DDBJ databases">
        <title>MicrobeNet Type strains.</title>
        <authorList>
            <person name="Nicholson A.C."/>
        </authorList>
    </citation>
    <scope>NUCLEOTIDE SEQUENCE [LARGE SCALE GENOMIC DNA]</scope>
    <source>
        <strain evidence="2 3">DSM 44956</strain>
    </source>
</reference>
<proteinExistence type="predicted"/>